<keyword evidence="2" id="KW-0732">Signal</keyword>
<comment type="caution">
    <text evidence="3">The sequence shown here is derived from an EMBL/GenBank/DDBJ whole genome shotgun (WGS) entry which is preliminary data.</text>
</comment>
<feature type="chain" id="PRO_5034833835" evidence="2">
    <location>
        <begin position="21"/>
        <end position="195"/>
    </location>
</feature>
<accession>A0A8H7J5G5</accession>
<protein>
    <submittedName>
        <fullName evidence="3">Uncharacterized protein</fullName>
    </submittedName>
</protein>
<evidence type="ECO:0000313" key="4">
    <source>
        <dbReference type="Proteomes" id="UP000651452"/>
    </source>
</evidence>
<dbReference type="OrthoDB" id="3798369at2759"/>
<name>A0A8H7J5G5_9PLEO</name>
<dbReference type="EMBL" id="RZGK01000008">
    <property type="protein sequence ID" value="KAF9697471.1"/>
    <property type="molecule type" value="Genomic_DNA"/>
</dbReference>
<proteinExistence type="predicted"/>
<dbReference type="AlphaFoldDB" id="A0A8H7J5G5"/>
<reference evidence="3" key="1">
    <citation type="submission" date="2018-12" db="EMBL/GenBank/DDBJ databases">
        <authorList>
            <person name="Syme R.A."/>
            <person name="Farfan-Caceres L."/>
            <person name="Lichtenzveig J."/>
        </authorList>
    </citation>
    <scope>NUCLEOTIDE SEQUENCE</scope>
    <source>
        <strain evidence="3">Al4</strain>
    </source>
</reference>
<feature type="signal peptide" evidence="2">
    <location>
        <begin position="1"/>
        <end position="20"/>
    </location>
</feature>
<dbReference type="Proteomes" id="UP000651452">
    <property type="component" value="Unassembled WGS sequence"/>
</dbReference>
<organism evidence="3 4">
    <name type="scientific">Ascochyta lentis</name>
    <dbReference type="NCBI Taxonomy" id="205686"/>
    <lineage>
        <taxon>Eukaryota</taxon>
        <taxon>Fungi</taxon>
        <taxon>Dikarya</taxon>
        <taxon>Ascomycota</taxon>
        <taxon>Pezizomycotina</taxon>
        <taxon>Dothideomycetes</taxon>
        <taxon>Pleosporomycetidae</taxon>
        <taxon>Pleosporales</taxon>
        <taxon>Pleosporineae</taxon>
        <taxon>Didymellaceae</taxon>
        <taxon>Ascochyta</taxon>
    </lineage>
</organism>
<evidence type="ECO:0000256" key="2">
    <source>
        <dbReference type="SAM" id="SignalP"/>
    </source>
</evidence>
<gene>
    <name evidence="3" type="ORF">EKO04_004856</name>
</gene>
<keyword evidence="4" id="KW-1185">Reference proteome</keyword>
<evidence type="ECO:0000313" key="3">
    <source>
        <dbReference type="EMBL" id="KAF9697471.1"/>
    </source>
</evidence>
<sequence length="195" mass="19930">MIFTVRYIALAAIASTLAYALPLDTTKPRDLVPRAKSYSVINVDGGASTEVPADATTIVEQTTKTVQVTNPGPTITAEVTAAVVEPVPAPVATSTSTSCTSSSPSQSPSSTSTPSSISTTTIPTSASSVASTSTETPKPVFVTVTITDDAGPTEYYDSGMWHTSYRIKSFEAVATTSLLSTLSSIASASTGLPAL</sequence>
<evidence type="ECO:0000256" key="1">
    <source>
        <dbReference type="SAM" id="MobiDB-lite"/>
    </source>
</evidence>
<reference evidence="3" key="2">
    <citation type="submission" date="2020-09" db="EMBL/GenBank/DDBJ databases">
        <title>Reference genome assembly for Australian Ascochyta lentis isolate Al4.</title>
        <authorList>
            <person name="Lee R.C."/>
            <person name="Farfan-Caceres L.M."/>
            <person name="Debler J.W."/>
            <person name="Williams A.H."/>
            <person name="Henares B.M."/>
        </authorList>
    </citation>
    <scope>NUCLEOTIDE SEQUENCE</scope>
    <source>
        <strain evidence="3">Al4</strain>
    </source>
</reference>
<feature type="region of interest" description="Disordered" evidence="1">
    <location>
        <begin position="91"/>
        <end position="134"/>
    </location>
</feature>